<gene>
    <name evidence="1" type="ORF">VSP9026_01716</name>
</gene>
<dbReference type="AlphaFoldDB" id="A0A1N6M3Q1"/>
<protein>
    <submittedName>
        <fullName evidence="1">Uncharacterized protein</fullName>
    </submittedName>
</protein>
<dbReference type="EMBL" id="FSSB01000010">
    <property type="protein sequence ID" value="SIO94035.1"/>
    <property type="molecule type" value="Genomic_DNA"/>
</dbReference>
<dbReference type="RefSeq" id="WP_074372584.1">
    <property type="nucleotide sequence ID" value="NZ_AP024907.1"/>
</dbReference>
<accession>A0A1N6M3Q1</accession>
<organism evidence="1 2">
    <name type="scientific">Vibrio spartinae</name>
    <dbReference type="NCBI Taxonomy" id="1918945"/>
    <lineage>
        <taxon>Bacteria</taxon>
        <taxon>Pseudomonadati</taxon>
        <taxon>Pseudomonadota</taxon>
        <taxon>Gammaproteobacteria</taxon>
        <taxon>Vibrionales</taxon>
        <taxon>Vibrionaceae</taxon>
        <taxon>Vibrio</taxon>
    </lineage>
</organism>
<name>A0A1N6M3Q1_9VIBR</name>
<reference evidence="1 2" key="1">
    <citation type="submission" date="2016-12" db="EMBL/GenBank/DDBJ databases">
        <authorList>
            <person name="Song W.-J."/>
            <person name="Kurnit D.M."/>
        </authorList>
    </citation>
    <scope>NUCLEOTIDE SEQUENCE [LARGE SCALE GENOMIC DNA]</scope>
    <source>
        <strain evidence="1 2">CECT 9026</strain>
    </source>
</reference>
<evidence type="ECO:0000313" key="1">
    <source>
        <dbReference type="EMBL" id="SIO94035.1"/>
    </source>
</evidence>
<proteinExistence type="predicted"/>
<sequence>MYISFDVRHAGETRDNVKASELIHILNALPNDPEIVTGETWLPERLLHAKCLDDLLFCQFDNAPEENEGDEEGRGFVDHELSLMKSHIMQIFTEKAPLEHKRDAILALILYAHEHSSSDVVEMLEQISLQENSLQESSLQENHFHESNVHENNVHENNVHENNVQENNIQANHLQANDQET</sequence>
<dbReference type="Proteomes" id="UP000184774">
    <property type="component" value="Unassembled WGS sequence"/>
</dbReference>
<evidence type="ECO:0000313" key="2">
    <source>
        <dbReference type="Proteomes" id="UP000184774"/>
    </source>
</evidence>